<feature type="region of interest" description="Disordered" evidence="1">
    <location>
        <begin position="127"/>
        <end position="149"/>
    </location>
</feature>
<evidence type="ECO:0000313" key="3">
    <source>
        <dbReference type="EMBL" id="KAF5914735.1"/>
    </source>
</evidence>
<name>A0A7J7EG10_DICBM</name>
<feature type="transmembrane region" description="Helical" evidence="2">
    <location>
        <begin position="313"/>
        <end position="334"/>
    </location>
</feature>
<gene>
    <name evidence="3" type="ORF">HPG69_005232</name>
</gene>
<dbReference type="AlphaFoldDB" id="A0A7J7EG10"/>
<comment type="caution">
    <text evidence="3">The sequence shown here is derived from an EMBL/GenBank/DDBJ whole genome shotgun (WGS) entry which is preliminary data.</text>
</comment>
<proteinExistence type="predicted"/>
<keyword evidence="2" id="KW-0472">Membrane</keyword>
<dbReference type="Proteomes" id="UP000551758">
    <property type="component" value="Unassembled WGS sequence"/>
</dbReference>
<evidence type="ECO:0000256" key="2">
    <source>
        <dbReference type="SAM" id="Phobius"/>
    </source>
</evidence>
<dbReference type="EMBL" id="JACDTQ010003204">
    <property type="protein sequence ID" value="KAF5914735.1"/>
    <property type="molecule type" value="Genomic_DNA"/>
</dbReference>
<accession>A0A7J7EG10</accession>
<evidence type="ECO:0000313" key="4">
    <source>
        <dbReference type="Proteomes" id="UP000551758"/>
    </source>
</evidence>
<keyword evidence="2" id="KW-1133">Transmembrane helix</keyword>
<sequence length="352" mass="37575">MRTHRFGRLGAAGIQVVGWARQREVAGFCAGPATVLGSGGALLPAGGAAVCAAALGLGDGRAQALGQAAETEAQRWPLDLKVRIGGQGILGGASLAGPSPIQATPRRCPHTPGSLHRPTPITCTLGAAGGSRIPRRTQSNPPRKMRRPETSRCFSLLPWGSERRSYGGRRDPKLLLFASLPLPDPLGPPALLRRPFPHLPNGKGKRRIPAASARIGFSSYAGSCAFDDITPAHRAAVALHPGEEDAQDSMWTEEPETSRCSLGFSCSKREEIDNKGKKCTGVPIAMKLGPDLHQLMAQILPFLSLYSKRGMTLLFVLGCVFFPLCFTLLCWGLQNHSNLRMERPEAVLVASK</sequence>
<reference evidence="3 4" key="1">
    <citation type="journal article" date="2020" name="Mol. Biol. Evol.">
        <title>Interspecific Gene Flow and the Evolution of Specialization in Black and White Rhinoceros.</title>
        <authorList>
            <person name="Moodley Y."/>
            <person name="Westbury M.V."/>
            <person name="Russo I.M."/>
            <person name="Gopalakrishnan S."/>
            <person name="Rakotoarivelo A."/>
            <person name="Olsen R.A."/>
            <person name="Prost S."/>
            <person name="Tunstall T."/>
            <person name="Ryder O.A."/>
            <person name="Dalen L."/>
            <person name="Bruford M.W."/>
        </authorList>
    </citation>
    <scope>NUCLEOTIDE SEQUENCE [LARGE SCALE GENOMIC DNA]</scope>
    <source>
        <strain evidence="3">SBR-YM</strain>
        <tissue evidence="3">Skin</tissue>
    </source>
</reference>
<organism evidence="3 4">
    <name type="scientific">Diceros bicornis minor</name>
    <name type="common">South-central black rhinoceros</name>
    <dbReference type="NCBI Taxonomy" id="77932"/>
    <lineage>
        <taxon>Eukaryota</taxon>
        <taxon>Metazoa</taxon>
        <taxon>Chordata</taxon>
        <taxon>Craniata</taxon>
        <taxon>Vertebrata</taxon>
        <taxon>Euteleostomi</taxon>
        <taxon>Mammalia</taxon>
        <taxon>Eutheria</taxon>
        <taxon>Laurasiatheria</taxon>
        <taxon>Perissodactyla</taxon>
        <taxon>Rhinocerotidae</taxon>
        <taxon>Diceros</taxon>
    </lineage>
</organism>
<keyword evidence="4" id="KW-1185">Reference proteome</keyword>
<protein>
    <submittedName>
        <fullName evidence="3">Uncharacterized protein</fullName>
    </submittedName>
</protein>
<evidence type="ECO:0000256" key="1">
    <source>
        <dbReference type="SAM" id="MobiDB-lite"/>
    </source>
</evidence>
<keyword evidence="2" id="KW-0812">Transmembrane</keyword>